<evidence type="ECO:0000313" key="3">
    <source>
        <dbReference type="EMBL" id="KRX13883.1"/>
    </source>
</evidence>
<sequence length="111" mass="12084">MSQTQIITTARSHENPRDALSDKSSQDKDTLDHCLEDHQVGNLVTHVWVRAGPCGAWDLVVYDHKGEQQLMVAPPGGGDAIKTPSAWRARGEQKEQSLGASAAVQIRLASR</sequence>
<evidence type="ECO:0000313" key="4">
    <source>
        <dbReference type="Proteomes" id="UP000054630"/>
    </source>
</evidence>
<dbReference type="Proteomes" id="UP000054630">
    <property type="component" value="Unassembled WGS sequence"/>
</dbReference>
<reference evidence="3 4" key="1">
    <citation type="submission" date="2015-01" db="EMBL/GenBank/DDBJ databases">
        <title>Evolution of Trichinella species and genotypes.</title>
        <authorList>
            <person name="Korhonen P.K."/>
            <person name="Edoardo P."/>
            <person name="Giuseppe L.R."/>
            <person name="Gasser R.B."/>
        </authorList>
    </citation>
    <scope>NUCLEOTIDE SEQUENCE [LARGE SCALE GENOMIC DNA]</scope>
    <source>
        <strain evidence="3">ISS37</strain>
    </source>
</reference>
<accession>A0A0V0RHD0</accession>
<gene>
    <name evidence="3" type="ORF">T07_13674</name>
    <name evidence="2" type="ORF">T07_5891</name>
</gene>
<dbReference type="EMBL" id="JYDL01000180">
    <property type="protein sequence ID" value="KRX13883.1"/>
    <property type="molecule type" value="Genomic_DNA"/>
</dbReference>
<feature type="region of interest" description="Disordered" evidence="1">
    <location>
        <begin position="1"/>
        <end position="29"/>
    </location>
</feature>
<name>A0A0V0RHD0_9BILA</name>
<dbReference type="AlphaFoldDB" id="A0A0V0RHD0"/>
<protein>
    <submittedName>
        <fullName evidence="3">Uncharacterized protein</fullName>
    </submittedName>
</protein>
<organism evidence="3 4">
    <name type="scientific">Trichinella nelsoni</name>
    <dbReference type="NCBI Taxonomy" id="6336"/>
    <lineage>
        <taxon>Eukaryota</taxon>
        <taxon>Metazoa</taxon>
        <taxon>Ecdysozoa</taxon>
        <taxon>Nematoda</taxon>
        <taxon>Enoplea</taxon>
        <taxon>Dorylaimia</taxon>
        <taxon>Trichinellida</taxon>
        <taxon>Trichinellidae</taxon>
        <taxon>Trichinella</taxon>
    </lineage>
</organism>
<feature type="compositionally biased region" description="Basic and acidic residues" evidence="1">
    <location>
        <begin position="11"/>
        <end position="29"/>
    </location>
</feature>
<dbReference type="EMBL" id="JYDL01000180">
    <property type="protein sequence ID" value="KRX13868.1"/>
    <property type="molecule type" value="Genomic_DNA"/>
</dbReference>
<dbReference type="OrthoDB" id="5929214at2759"/>
<proteinExistence type="predicted"/>
<comment type="caution">
    <text evidence="3">The sequence shown here is derived from an EMBL/GenBank/DDBJ whole genome shotgun (WGS) entry which is preliminary data.</text>
</comment>
<feature type="compositionally biased region" description="Polar residues" evidence="1">
    <location>
        <begin position="1"/>
        <end position="10"/>
    </location>
</feature>
<evidence type="ECO:0000256" key="1">
    <source>
        <dbReference type="SAM" id="MobiDB-lite"/>
    </source>
</evidence>
<evidence type="ECO:0000313" key="2">
    <source>
        <dbReference type="EMBL" id="KRX13868.1"/>
    </source>
</evidence>
<keyword evidence="4" id="KW-1185">Reference proteome</keyword>